<dbReference type="FunFam" id="3.40.50.720:FF:000336">
    <property type="entry name" value="Aldehyde reductase"/>
    <property type="match status" value="1"/>
</dbReference>
<feature type="region of interest" description="Disordered" evidence="3">
    <location>
        <begin position="134"/>
        <end position="155"/>
    </location>
</feature>
<keyword evidence="1" id="KW-0560">Oxidoreductase</keyword>
<dbReference type="CDD" id="cd05227">
    <property type="entry name" value="AR_SDR_e"/>
    <property type="match status" value="1"/>
</dbReference>
<dbReference type="PANTHER" id="PTHR10366">
    <property type="entry name" value="NAD DEPENDENT EPIMERASE/DEHYDRATASE"/>
    <property type="match status" value="1"/>
</dbReference>
<sequence length="370" mass="40633">MSDQMVLVTGASGYIACHVVKLLQETGYRVRGTVRSLKNSSRVDPLKMLVSNPKHPLELTEADLESDDGWDKAMEGVYAVMHTASPFPSLEESPSEQSLVIPAVEGTKRVLSAAAKAGVKKVVVTSSCSAVVDPASTDPSKKFDEEDWTDTSNPAITSYPKSKTLAERAAWDLLESLPEGQRFELSTVNPVLVMGPPLVESNKSATSVIILRDAIMAKVPGSPKLCFRICDVRDVALAHLKCLTNPEAVGKRHIISSGGIWMKDMNQILADEFKPQNYKVSTRELPNFVIWFASIFNERIRKQVYPRLGVMFDIDNSRMKNVLGIEPTPQKDSILDMAYAMIELGIVAKTSAYKGPKFSEWHSSGSTKSV</sequence>
<dbReference type="InterPro" id="IPR050425">
    <property type="entry name" value="NAD(P)_dehydrat-like"/>
</dbReference>
<dbReference type="PANTHER" id="PTHR10366:SF564">
    <property type="entry name" value="STEROL-4-ALPHA-CARBOXYLATE 3-DEHYDROGENASE, DECARBOXYLATING"/>
    <property type="match status" value="1"/>
</dbReference>
<dbReference type="AlphaFoldDB" id="A0A8B7P1K6"/>
<evidence type="ECO:0000256" key="3">
    <source>
        <dbReference type="SAM" id="MobiDB-lite"/>
    </source>
</evidence>
<dbReference type="Gene3D" id="3.40.50.720">
    <property type="entry name" value="NAD(P)-binding Rossmann-like Domain"/>
    <property type="match status" value="1"/>
</dbReference>
<evidence type="ECO:0000313" key="6">
    <source>
        <dbReference type="RefSeq" id="XP_018019845.1"/>
    </source>
</evidence>
<dbReference type="SUPFAM" id="SSF51735">
    <property type="entry name" value="NAD(P)-binding Rossmann-fold domains"/>
    <property type="match status" value="1"/>
</dbReference>
<evidence type="ECO:0000256" key="1">
    <source>
        <dbReference type="ARBA" id="ARBA00023002"/>
    </source>
</evidence>
<feature type="domain" description="NAD-dependent epimerase/dehydratase" evidence="4">
    <location>
        <begin position="6"/>
        <end position="255"/>
    </location>
</feature>
<dbReference type="OrthoDB" id="2735536at2759"/>
<dbReference type="GeneID" id="108676296"/>
<dbReference type="InterPro" id="IPR001509">
    <property type="entry name" value="Epimerase_deHydtase"/>
</dbReference>
<gene>
    <name evidence="6" type="primary">LOC108676296</name>
</gene>
<dbReference type="KEGG" id="hazt:108676296"/>
<comment type="similarity">
    <text evidence="2">Belongs to the NAD(P)-dependent epimerase/dehydratase family. Dihydroflavonol-4-reductase subfamily.</text>
</comment>
<reference evidence="6" key="1">
    <citation type="submission" date="2025-08" db="UniProtKB">
        <authorList>
            <consortium name="RefSeq"/>
        </authorList>
    </citation>
    <scope>IDENTIFICATION</scope>
    <source>
        <tissue evidence="6">Whole organism</tissue>
    </source>
</reference>
<dbReference type="Pfam" id="PF01370">
    <property type="entry name" value="Epimerase"/>
    <property type="match status" value="1"/>
</dbReference>
<dbReference type="OMA" id="IGREFRF"/>
<dbReference type="GO" id="GO:0016616">
    <property type="term" value="F:oxidoreductase activity, acting on the CH-OH group of donors, NAD or NADP as acceptor"/>
    <property type="evidence" value="ECO:0007669"/>
    <property type="project" value="TreeGrafter"/>
</dbReference>
<dbReference type="InterPro" id="IPR036291">
    <property type="entry name" value="NAD(P)-bd_dom_sf"/>
</dbReference>
<evidence type="ECO:0000259" key="4">
    <source>
        <dbReference type="Pfam" id="PF01370"/>
    </source>
</evidence>
<dbReference type="Proteomes" id="UP000694843">
    <property type="component" value="Unplaced"/>
</dbReference>
<keyword evidence="5" id="KW-1185">Reference proteome</keyword>
<dbReference type="RefSeq" id="XP_018019845.1">
    <property type="nucleotide sequence ID" value="XM_018164356.2"/>
</dbReference>
<proteinExistence type="inferred from homology"/>
<name>A0A8B7P1K6_HYAAZ</name>
<evidence type="ECO:0000256" key="2">
    <source>
        <dbReference type="ARBA" id="ARBA00023445"/>
    </source>
</evidence>
<protein>
    <submittedName>
        <fullName evidence="6">NADPH-dependent aldehyde reductase ARI1-like</fullName>
    </submittedName>
</protein>
<organism evidence="5 6">
    <name type="scientific">Hyalella azteca</name>
    <name type="common">Amphipod</name>
    <dbReference type="NCBI Taxonomy" id="294128"/>
    <lineage>
        <taxon>Eukaryota</taxon>
        <taxon>Metazoa</taxon>
        <taxon>Ecdysozoa</taxon>
        <taxon>Arthropoda</taxon>
        <taxon>Crustacea</taxon>
        <taxon>Multicrustacea</taxon>
        <taxon>Malacostraca</taxon>
        <taxon>Eumalacostraca</taxon>
        <taxon>Peracarida</taxon>
        <taxon>Amphipoda</taxon>
        <taxon>Senticaudata</taxon>
        <taxon>Talitrida</taxon>
        <taxon>Talitroidea</taxon>
        <taxon>Hyalellidae</taxon>
        <taxon>Hyalella</taxon>
    </lineage>
</organism>
<evidence type="ECO:0000313" key="5">
    <source>
        <dbReference type="Proteomes" id="UP000694843"/>
    </source>
</evidence>
<accession>A0A8B7P1K6</accession>